<sequence>MDTSLNSPRRHSVKITYGKRKQEPDFRTATNSFPFNTTGVTTPTPPTDRLRLFRTESSKKKTGPRRKLDKAPPEESVSNLNEASASPPPKKTPGKRGRKRRAETSPDINPTNNTPKKLKIPDQSTPRKRGRPRKIVPPKHSDSEVEFQGENVEFSSVRKSHRFKSSDRHFQTDSPLSPSLGALVVCSVEIPTKNAPPDNPDTEKSPQRSQSNDDVKGQEPREKSITDDQVIVPDDQAKQDLALSLAGKAMGPTTCEECGFSFNLDDNTNDASHETFHKAVLHGIEYPGYKHDQVVEFFADQGDSILVVTKQSGVRERKKVKEIVHYINTYLGSTDLDDSRLEECKIYIYVRNKKVIGCVVAEPIDRAYRLRLSSVKQNDESLPKNTDKEESASDKEVVATVPEVSETPIEPPTTHLSDMPVSAICGVHRMWVCSTQRHQGIASRLLDAVCKNFLYGCPLKREELAFSQPTPSGKGFAQTYTNTSEYLVYVEKA</sequence>
<keyword evidence="5" id="KW-1185">Reference proteome</keyword>
<evidence type="ECO:0000259" key="2">
    <source>
        <dbReference type="Pfam" id="PF13880"/>
    </source>
</evidence>
<feature type="compositionally biased region" description="Polar residues" evidence="1">
    <location>
        <begin position="106"/>
        <end position="115"/>
    </location>
</feature>
<dbReference type="Proteomes" id="UP000193498">
    <property type="component" value="Unassembled WGS sequence"/>
</dbReference>
<feature type="compositionally biased region" description="Basic and acidic residues" evidence="1">
    <location>
        <begin position="48"/>
        <end position="59"/>
    </location>
</feature>
<evidence type="ECO:0000256" key="1">
    <source>
        <dbReference type="SAM" id="MobiDB-lite"/>
    </source>
</evidence>
<dbReference type="InterPro" id="IPR016181">
    <property type="entry name" value="Acyl_CoA_acyltransferase"/>
</dbReference>
<dbReference type="InParanoid" id="A0A1Y1YNE7"/>
<dbReference type="EMBL" id="MCFE01000102">
    <property type="protein sequence ID" value="ORX99104.1"/>
    <property type="molecule type" value="Genomic_DNA"/>
</dbReference>
<dbReference type="PANTHER" id="PTHR45884">
    <property type="entry name" value="N-ACETYLTRANSFERASE ECO"/>
    <property type="match status" value="1"/>
</dbReference>
<dbReference type="STRING" id="1314790.A0A1Y1YNE7"/>
<comment type="caution">
    <text evidence="4">The sequence shown here is derived from an EMBL/GenBank/DDBJ whole genome shotgun (WGS) entry which is preliminary data.</text>
</comment>
<dbReference type="EMBL" id="MCFE01001093">
    <property type="protein sequence ID" value="ORX69326.1"/>
    <property type="molecule type" value="Genomic_DNA"/>
</dbReference>
<dbReference type="OrthoDB" id="428854at2759"/>
<dbReference type="GO" id="GO:0007064">
    <property type="term" value="P:mitotic sister chromatid cohesion"/>
    <property type="evidence" value="ECO:0007669"/>
    <property type="project" value="TreeGrafter"/>
</dbReference>
<dbReference type="GO" id="GO:0061733">
    <property type="term" value="F:protein-lysine-acetyltransferase activity"/>
    <property type="evidence" value="ECO:0007669"/>
    <property type="project" value="TreeGrafter"/>
</dbReference>
<name>A0A1Y1YNE7_9FUNG</name>
<protein>
    <recommendedName>
        <fullName evidence="2">N-acetyltransferase ESCO acetyl-transferase domain-containing protein</fullName>
    </recommendedName>
</protein>
<evidence type="ECO:0000313" key="4">
    <source>
        <dbReference type="EMBL" id="ORX99104.1"/>
    </source>
</evidence>
<dbReference type="Pfam" id="PF13880">
    <property type="entry name" value="Acetyltransf_13"/>
    <property type="match status" value="1"/>
</dbReference>
<feature type="domain" description="N-acetyltransferase ESCO acetyl-transferase" evidence="2">
    <location>
        <begin position="422"/>
        <end position="489"/>
    </location>
</feature>
<dbReference type="GO" id="GO:0005634">
    <property type="term" value="C:nucleus"/>
    <property type="evidence" value="ECO:0007669"/>
    <property type="project" value="TreeGrafter"/>
</dbReference>
<feature type="compositionally biased region" description="Basic and acidic residues" evidence="1">
    <location>
        <begin position="379"/>
        <end position="397"/>
    </location>
</feature>
<feature type="compositionally biased region" description="Basic residues" evidence="1">
    <location>
        <begin position="126"/>
        <end position="137"/>
    </location>
</feature>
<feature type="region of interest" description="Disordered" evidence="1">
    <location>
        <begin position="1"/>
        <end position="178"/>
    </location>
</feature>
<feature type="region of interest" description="Disordered" evidence="1">
    <location>
        <begin position="379"/>
        <end position="413"/>
    </location>
</feature>
<gene>
    <name evidence="4" type="ORF">K493DRAFT_335876</name>
    <name evidence="3" type="ORF">K493DRAFT_343199</name>
</gene>
<dbReference type="AlphaFoldDB" id="A0A1Y1YNE7"/>
<evidence type="ECO:0000313" key="3">
    <source>
        <dbReference type="EMBL" id="ORX69326.1"/>
    </source>
</evidence>
<evidence type="ECO:0000313" key="5">
    <source>
        <dbReference type="Proteomes" id="UP000193498"/>
    </source>
</evidence>
<feature type="compositionally biased region" description="Basic residues" evidence="1">
    <location>
        <begin position="8"/>
        <end position="19"/>
    </location>
</feature>
<feature type="region of interest" description="Disordered" evidence="1">
    <location>
        <begin position="191"/>
        <end position="230"/>
    </location>
</feature>
<dbReference type="SUPFAM" id="SSF55729">
    <property type="entry name" value="Acyl-CoA N-acyltransferases (Nat)"/>
    <property type="match status" value="1"/>
</dbReference>
<feature type="compositionally biased region" description="Basic residues" evidence="1">
    <location>
        <begin position="92"/>
        <end position="101"/>
    </location>
</feature>
<dbReference type="Gene3D" id="3.40.630.30">
    <property type="match status" value="1"/>
</dbReference>
<accession>A0A1Y1YNE7</accession>
<dbReference type="GO" id="GO:0000785">
    <property type="term" value="C:chromatin"/>
    <property type="evidence" value="ECO:0007669"/>
    <property type="project" value="TreeGrafter"/>
</dbReference>
<reference evidence="4 5" key="1">
    <citation type="submission" date="2016-07" db="EMBL/GenBank/DDBJ databases">
        <title>Pervasive Adenine N6-methylation of Active Genes in Fungi.</title>
        <authorList>
            <consortium name="DOE Joint Genome Institute"/>
            <person name="Mondo S.J."/>
            <person name="Dannebaum R.O."/>
            <person name="Kuo R.C."/>
            <person name="Labutti K."/>
            <person name="Haridas S."/>
            <person name="Kuo A."/>
            <person name="Salamov A."/>
            <person name="Ahrendt S.R."/>
            <person name="Lipzen A."/>
            <person name="Sullivan W."/>
            <person name="Andreopoulos W.B."/>
            <person name="Clum A."/>
            <person name="Lindquist E."/>
            <person name="Daum C."/>
            <person name="Ramamoorthy G.K."/>
            <person name="Gryganskyi A."/>
            <person name="Culley D."/>
            <person name="Magnuson J.K."/>
            <person name="James T.Y."/>
            <person name="O'Malley M.A."/>
            <person name="Stajich J.E."/>
            <person name="Spatafora J.W."/>
            <person name="Visel A."/>
            <person name="Grigoriev I.V."/>
        </authorList>
    </citation>
    <scope>NUCLEOTIDE SEQUENCE [LARGE SCALE GENOMIC DNA]</scope>
    <source>
        <strain evidence="4 5">CBS 931.73</strain>
    </source>
</reference>
<dbReference type="PANTHER" id="PTHR45884:SF2">
    <property type="entry name" value="N-ACETYLTRANSFERASE ECO"/>
    <property type="match status" value="1"/>
</dbReference>
<dbReference type="InterPro" id="IPR028009">
    <property type="entry name" value="ESCO_Acetyltransf_dom"/>
</dbReference>
<organism evidence="4 5">
    <name type="scientific">Basidiobolus meristosporus CBS 931.73</name>
    <dbReference type="NCBI Taxonomy" id="1314790"/>
    <lineage>
        <taxon>Eukaryota</taxon>
        <taxon>Fungi</taxon>
        <taxon>Fungi incertae sedis</taxon>
        <taxon>Zoopagomycota</taxon>
        <taxon>Entomophthoromycotina</taxon>
        <taxon>Basidiobolomycetes</taxon>
        <taxon>Basidiobolales</taxon>
        <taxon>Basidiobolaceae</taxon>
        <taxon>Basidiobolus</taxon>
    </lineage>
</organism>
<proteinExistence type="predicted"/>
<feature type="compositionally biased region" description="Basic and acidic residues" evidence="1">
    <location>
        <begin position="201"/>
        <end position="226"/>
    </location>
</feature>